<dbReference type="PhylomeDB" id="Q178K8"/>
<evidence type="ECO:0000256" key="1">
    <source>
        <dbReference type="ARBA" id="ARBA00004141"/>
    </source>
</evidence>
<feature type="transmembrane region" description="Helical" evidence="5">
    <location>
        <begin position="127"/>
        <end position="147"/>
    </location>
</feature>
<feature type="transmembrane region" description="Helical" evidence="5">
    <location>
        <begin position="352"/>
        <end position="369"/>
    </location>
</feature>
<dbReference type="GO" id="GO:0005774">
    <property type="term" value="C:vacuolar membrane"/>
    <property type="evidence" value="ECO:0007669"/>
    <property type="project" value="TreeGrafter"/>
</dbReference>
<protein>
    <submittedName>
        <fullName evidence="7">AAEL005859-PA</fullName>
    </submittedName>
</protein>
<dbReference type="EMBL" id="CH477362">
    <property type="protein sequence ID" value="EAT42634.1"/>
    <property type="molecule type" value="Genomic_DNA"/>
</dbReference>
<reference evidence="7" key="1">
    <citation type="submission" date="2005-10" db="EMBL/GenBank/DDBJ databases">
        <authorList>
            <person name="Loftus B.J."/>
            <person name="Nene V.M."/>
            <person name="Hannick L.I."/>
            <person name="Bidwell S."/>
            <person name="Haas B."/>
            <person name="Amedeo P."/>
            <person name="Orvis J."/>
            <person name="Wortman J.R."/>
            <person name="White O.R."/>
            <person name="Salzberg S."/>
            <person name="Shumway M."/>
            <person name="Koo H."/>
            <person name="Zhao Y."/>
            <person name="Holmes M."/>
            <person name="Miller J."/>
            <person name="Schatz M."/>
            <person name="Pop M."/>
            <person name="Pai G."/>
            <person name="Utterback T."/>
            <person name="Rogers Y.-H."/>
            <person name="Kravitz S."/>
            <person name="Fraser C.M."/>
        </authorList>
    </citation>
    <scope>NUCLEOTIDE SEQUENCE</scope>
    <source>
        <strain evidence="7">Liverpool</strain>
    </source>
</reference>
<gene>
    <name evidence="7" type="ORF">AaeL_AAEL005859</name>
</gene>
<proteinExistence type="predicted"/>
<dbReference type="InterPro" id="IPR013057">
    <property type="entry name" value="AA_transpt_TM"/>
</dbReference>
<keyword evidence="2 5" id="KW-0812">Transmembrane</keyword>
<evidence type="ECO:0000259" key="6">
    <source>
        <dbReference type="Pfam" id="PF01490"/>
    </source>
</evidence>
<organism evidence="7 8">
    <name type="scientific">Aedes aegypti</name>
    <name type="common">Yellowfever mosquito</name>
    <name type="synonym">Culex aegypti</name>
    <dbReference type="NCBI Taxonomy" id="7159"/>
    <lineage>
        <taxon>Eukaryota</taxon>
        <taxon>Metazoa</taxon>
        <taxon>Ecdysozoa</taxon>
        <taxon>Arthropoda</taxon>
        <taxon>Hexapoda</taxon>
        <taxon>Insecta</taxon>
        <taxon>Pterygota</taxon>
        <taxon>Neoptera</taxon>
        <taxon>Endopterygota</taxon>
        <taxon>Diptera</taxon>
        <taxon>Nematocera</taxon>
        <taxon>Culicoidea</taxon>
        <taxon>Culicidae</taxon>
        <taxon>Culicinae</taxon>
        <taxon>Aedini</taxon>
        <taxon>Aedes</taxon>
        <taxon>Stegomyia</taxon>
    </lineage>
</organism>
<feature type="transmembrane region" description="Helical" evidence="5">
    <location>
        <begin position="190"/>
        <end position="212"/>
    </location>
</feature>
<name>Q178K8_AEDAE</name>
<accession>Q178K8</accession>
<dbReference type="AlphaFoldDB" id="Q178K8"/>
<feature type="transmembrane region" description="Helical" evidence="5">
    <location>
        <begin position="310"/>
        <end position="331"/>
    </location>
</feature>
<dbReference type="PANTHER" id="PTHR22950:SF494">
    <property type="entry name" value="GH04538P"/>
    <property type="match status" value="1"/>
</dbReference>
<feature type="transmembrane region" description="Helical" evidence="5">
    <location>
        <begin position="37"/>
        <end position="59"/>
    </location>
</feature>
<dbReference type="OMA" id="YFIFREP"/>
<dbReference type="Proteomes" id="UP000682892">
    <property type="component" value="Unassembled WGS sequence"/>
</dbReference>
<evidence type="ECO:0000313" key="8">
    <source>
        <dbReference type="Proteomes" id="UP000682892"/>
    </source>
</evidence>
<sequence length="442" mass="49113">MAHSKPDLPLHLYQFIKDAEEYDPFAHRQIKKPNTTIGSFIHLVKGSLGTGIMAMPLAFKNGGLLFGTIGSIVICIIYAHCVHLLVGTSQKLCRKTQTPVLDYAGTAHKAFETGPLRIKPMAKYVSIFIDWMLVIDSILSICLYIVFIAESMQGVIYNQQGLDWDTRMYILILMIPIVIIMQVRELKQLVPFTAVANMLIIASVGVSLYFIFREPISLADRNLWPQWTTFPSFVSTVLFAIAGIKTVLPIENKMKHPGDFLRPLGVMQSGLGILTVLYGVTGFFGYAQYGEITKGSVTLNLPSDSGWAETTRLLSAIGILVSLGFTLYIPMEIIWPRLEAKIPLRWHNVGQISIRTGLAIAMVGFALVAPKVESFIGLLGSFGTAVLSVLLPVTVDTLYRWPTDFGWCRWRLVKNSVLILFGLFVLTVGTYFGILDIVAIYQ</sequence>
<evidence type="ECO:0000256" key="5">
    <source>
        <dbReference type="SAM" id="Phobius"/>
    </source>
</evidence>
<keyword evidence="4 5" id="KW-0472">Membrane</keyword>
<dbReference type="Pfam" id="PF01490">
    <property type="entry name" value="Aa_trans"/>
    <property type="match status" value="1"/>
</dbReference>
<keyword evidence="3 5" id="KW-1133">Transmembrane helix</keyword>
<feature type="domain" description="Amino acid transporter transmembrane" evidence="6">
    <location>
        <begin position="35"/>
        <end position="434"/>
    </location>
</feature>
<comment type="subcellular location">
    <subcellularLocation>
        <location evidence="1">Membrane</location>
        <topology evidence="1">Multi-pass membrane protein</topology>
    </subcellularLocation>
</comment>
<dbReference type="GO" id="GO:0015179">
    <property type="term" value="F:L-amino acid transmembrane transporter activity"/>
    <property type="evidence" value="ECO:0007669"/>
    <property type="project" value="TreeGrafter"/>
</dbReference>
<dbReference type="eggNOG" id="KOG1304">
    <property type="taxonomic scope" value="Eukaryota"/>
</dbReference>
<dbReference type="HOGENOM" id="CLU_009646_0_0_1"/>
<feature type="transmembrane region" description="Helical" evidence="5">
    <location>
        <begin position="232"/>
        <end position="250"/>
    </location>
</feature>
<feature type="transmembrane region" description="Helical" evidence="5">
    <location>
        <begin position="65"/>
        <end position="86"/>
    </location>
</feature>
<feature type="transmembrane region" description="Helical" evidence="5">
    <location>
        <begin position="416"/>
        <end position="441"/>
    </location>
</feature>
<dbReference type="VEuPathDB" id="VectorBase:AAEL024941"/>
<feature type="transmembrane region" description="Helical" evidence="5">
    <location>
        <begin position="167"/>
        <end position="183"/>
    </location>
</feature>
<reference evidence="7" key="3">
    <citation type="submission" date="2012-09" db="EMBL/GenBank/DDBJ databases">
        <authorList>
            <consortium name="VectorBase"/>
        </authorList>
    </citation>
    <scope>NUCLEOTIDE SEQUENCE</scope>
    <source>
        <strain evidence="7">Liverpool</strain>
    </source>
</reference>
<evidence type="ECO:0000256" key="4">
    <source>
        <dbReference type="ARBA" id="ARBA00023136"/>
    </source>
</evidence>
<feature type="transmembrane region" description="Helical" evidence="5">
    <location>
        <begin position="271"/>
        <end position="290"/>
    </location>
</feature>
<evidence type="ECO:0000313" key="7">
    <source>
        <dbReference type="EMBL" id="EAT42634.1"/>
    </source>
</evidence>
<reference evidence="7" key="2">
    <citation type="journal article" date="2007" name="Science">
        <title>Genome sequence of Aedes aegypti, a major arbovirus vector.</title>
        <authorList>
            <person name="Nene V."/>
            <person name="Wortman J.R."/>
            <person name="Lawson D."/>
            <person name="Haas B."/>
            <person name="Kodira C."/>
            <person name="Tu Z.J."/>
            <person name="Loftus B."/>
            <person name="Xi Z."/>
            <person name="Megy K."/>
            <person name="Grabherr M."/>
            <person name="Ren Q."/>
            <person name="Zdobnov E.M."/>
            <person name="Lobo N.F."/>
            <person name="Campbell K.S."/>
            <person name="Brown S.E."/>
            <person name="Bonaldo M.F."/>
            <person name="Zhu J."/>
            <person name="Sinkins S.P."/>
            <person name="Hogenkamp D.G."/>
            <person name="Amedeo P."/>
            <person name="Arensburger P."/>
            <person name="Atkinson P.W."/>
            <person name="Bidwell S."/>
            <person name="Biedler J."/>
            <person name="Birney E."/>
            <person name="Bruggner R.V."/>
            <person name="Costas J."/>
            <person name="Coy M.R."/>
            <person name="Crabtree J."/>
            <person name="Crawford M."/>
            <person name="Debruyn B."/>
            <person name="Decaprio D."/>
            <person name="Eiglmeier K."/>
            <person name="Eisenstadt E."/>
            <person name="El-Dorry H."/>
            <person name="Gelbart W.M."/>
            <person name="Gomes S.L."/>
            <person name="Hammond M."/>
            <person name="Hannick L.I."/>
            <person name="Hogan J.R."/>
            <person name="Holmes M.H."/>
            <person name="Jaffe D."/>
            <person name="Johnston J.S."/>
            <person name="Kennedy R.C."/>
            <person name="Koo H."/>
            <person name="Kravitz S."/>
            <person name="Kriventseva E.V."/>
            <person name="Kulp D."/>
            <person name="Labutti K."/>
            <person name="Lee E."/>
            <person name="Li S."/>
            <person name="Lovin D.D."/>
            <person name="Mao C."/>
            <person name="Mauceli E."/>
            <person name="Menck C.F."/>
            <person name="Miller J.R."/>
            <person name="Montgomery P."/>
            <person name="Mori A."/>
            <person name="Nascimento A.L."/>
            <person name="Naveira H.F."/>
            <person name="Nusbaum C."/>
            <person name="O'leary S."/>
            <person name="Orvis J."/>
            <person name="Pertea M."/>
            <person name="Quesneville H."/>
            <person name="Reidenbach K.R."/>
            <person name="Rogers Y.H."/>
            <person name="Roth C.W."/>
            <person name="Schneider J.R."/>
            <person name="Schatz M."/>
            <person name="Shumway M."/>
            <person name="Stanke M."/>
            <person name="Stinson E.O."/>
            <person name="Tubio J.M."/>
            <person name="Vanzee J.P."/>
            <person name="Verjovski-Almeida S."/>
            <person name="Werner D."/>
            <person name="White O."/>
            <person name="Wyder S."/>
            <person name="Zeng Q."/>
            <person name="Zhao Q."/>
            <person name="Zhao Y."/>
            <person name="Hill C.A."/>
            <person name="Raikhel A.S."/>
            <person name="Soares M.B."/>
            <person name="Knudson D.L."/>
            <person name="Lee N.H."/>
            <person name="Galagan J."/>
            <person name="Salzberg S.L."/>
            <person name="Paulsen I.T."/>
            <person name="Dimopoulos G."/>
            <person name="Collins F.H."/>
            <person name="Birren B."/>
            <person name="Fraser-Liggett C.M."/>
            <person name="Severson D.W."/>
        </authorList>
    </citation>
    <scope>NUCLEOTIDE SEQUENCE [LARGE SCALE GENOMIC DNA]</scope>
    <source>
        <strain evidence="7">Liverpool</strain>
    </source>
</reference>
<feature type="transmembrane region" description="Helical" evidence="5">
    <location>
        <begin position="375"/>
        <end position="395"/>
    </location>
</feature>
<evidence type="ECO:0000256" key="2">
    <source>
        <dbReference type="ARBA" id="ARBA00022692"/>
    </source>
</evidence>
<evidence type="ECO:0000256" key="3">
    <source>
        <dbReference type="ARBA" id="ARBA00022989"/>
    </source>
</evidence>
<dbReference type="PaxDb" id="7159-AAEL005859-PA"/>
<dbReference type="PANTHER" id="PTHR22950">
    <property type="entry name" value="AMINO ACID TRANSPORTER"/>
    <property type="match status" value="1"/>
</dbReference>